<name>A0A6C0BNG9_9ZZZZ</name>
<dbReference type="AlphaFoldDB" id="A0A6C0BNG9"/>
<organism evidence="1">
    <name type="scientific">viral metagenome</name>
    <dbReference type="NCBI Taxonomy" id="1070528"/>
    <lineage>
        <taxon>unclassified sequences</taxon>
        <taxon>metagenomes</taxon>
        <taxon>organismal metagenomes</taxon>
    </lineage>
</organism>
<accession>A0A6C0BNG9</accession>
<dbReference type="InterPro" id="IPR011050">
    <property type="entry name" value="Pectin_lyase_fold/virulence"/>
</dbReference>
<sequence length="745" mass="80607">MTSATHYIGDLCKTIISGKEIRAKRIRTCILEAEQCVCDQPVVTLNDTPPGINGSTWITDGVGPDLFIRRAEGSTNLVIEENPDTLQFIVKPMCFDAIVDGVAAECQRYLTIFDAVNDGRRNICVCANTLEAQQITLQGDTRLFYYPGIVTTVGTPAGVSLFAGQNRWLGVYGTRMTFEFTLNGQILIGDSGMVGAYMENAIFFSANIGEIYDLNQLNVVIKLHHPTFNSPRNTVQIFGTTDSLQNNSPDLSLQTPQTIVFSGSSTDNTTLQILRSCVTVTAGRFKGSVRGTVGVTNPAYHQIYQDCTFERGLSILRTGGDPEFLQLIISNCWISRLRIVEVNISNSSIRGNVITQSFSYTDTASTGTVFNVVISDNPDIRNCSITIDPTISNNAIDSWVVEHNNFLRATEGSPAFQINQTNNTGTKRISRLRMSGNRVDQFRTNLLFEDSTICHNVFSLNVLFQNISPGQTHNCLNFLNNEIVDGTSYILDGSFANSRIDGNITQGSIQIAPGGPAQNVATPALLTDCSISDNILKGTQSDLIIRGEGDVSSQSYSVTGCIFSNNRVNRNILISTSQPLVFSHTLAIEGCTFDHNVVTGGLLFGPQFPTAYAAPILFSESTVTGNVSSGIGMEIRNASVRVINFSNNMFPNGGILARDDPAGTFNRCTFCNNNVDRTGIVAESTVTNNNNNTFTGNISTNVGFVENNGGSIPANNVTVGNQLNTPPNFFAGNTGFPTPLNNPGP</sequence>
<reference evidence="1" key="1">
    <citation type="journal article" date="2020" name="Nature">
        <title>Giant virus diversity and host interactions through global metagenomics.</title>
        <authorList>
            <person name="Schulz F."/>
            <person name="Roux S."/>
            <person name="Paez-Espino D."/>
            <person name="Jungbluth S."/>
            <person name="Walsh D.A."/>
            <person name="Denef V.J."/>
            <person name="McMahon K.D."/>
            <person name="Konstantinidis K.T."/>
            <person name="Eloe-Fadrosh E.A."/>
            <person name="Kyrpides N.C."/>
            <person name="Woyke T."/>
        </authorList>
    </citation>
    <scope>NUCLEOTIDE SEQUENCE</scope>
    <source>
        <strain evidence="1">GVMAG-M-3300018080-19</strain>
    </source>
</reference>
<evidence type="ECO:0000313" key="1">
    <source>
        <dbReference type="EMBL" id="QHS93955.1"/>
    </source>
</evidence>
<dbReference type="SUPFAM" id="SSF51126">
    <property type="entry name" value="Pectin lyase-like"/>
    <property type="match status" value="1"/>
</dbReference>
<proteinExistence type="predicted"/>
<protein>
    <submittedName>
        <fullName evidence="1">Uncharacterized protein</fullName>
    </submittedName>
</protein>
<dbReference type="EMBL" id="MN739214">
    <property type="protein sequence ID" value="QHS93955.1"/>
    <property type="molecule type" value="Genomic_DNA"/>
</dbReference>